<gene>
    <name evidence="2" type="ORF">EDC62_0310</name>
</gene>
<keyword evidence="1" id="KW-0472">Membrane</keyword>
<evidence type="ECO:0000256" key="1">
    <source>
        <dbReference type="SAM" id="Phobius"/>
    </source>
</evidence>
<reference evidence="2 3" key="1">
    <citation type="submission" date="2018-11" db="EMBL/GenBank/DDBJ databases">
        <title>Genomic Encyclopedia of Type Strains, Phase IV (KMG-IV): sequencing the most valuable type-strain genomes for metagenomic binning, comparative biology and taxonomic classification.</title>
        <authorList>
            <person name="Goeker M."/>
        </authorList>
    </citation>
    <scope>NUCLEOTIDE SEQUENCE [LARGE SCALE GENOMIC DNA]</scope>
    <source>
        <strain evidence="2 3">DSM 101684</strain>
    </source>
</reference>
<sequence>MLAGSRLRARWQRWMAARHEAREDVTLDHRTVYILPTGAGWMLAATLLVLLVASINYQLNLGYLLTFLLAGSALAAMHVGHANLRGLRLRLGPSPRCFAGAAAPLVVALGEADGRARWALAVRTVQAPEGWAYADVPAQGQASVELAWTPAQRGRQTPPLVIVQSLFPLGSFRVWTVWQPLRPVLVYPAPEPAAPPLPHPDTEPFSDLARSTRAMALSEEFHGLRPWRPSDGLRGVAWKKFARSGELLTRDASGAASAPLWLDLVQTGLRDREAALSRLCAWVLAADRLGLRYGLRLGELRLAPDRGAAHCDACLSALALYPREPGA</sequence>
<dbReference type="EMBL" id="RKQL01000001">
    <property type="protein sequence ID" value="RPE72616.1"/>
    <property type="molecule type" value="Genomic_DNA"/>
</dbReference>
<proteinExistence type="predicted"/>
<accession>A0A3N4UPP0</accession>
<feature type="transmembrane region" description="Helical" evidence="1">
    <location>
        <begin position="32"/>
        <end position="55"/>
    </location>
</feature>
<keyword evidence="1" id="KW-0812">Transmembrane</keyword>
<keyword evidence="3" id="KW-1185">Reference proteome</keyword>
<dbReference type="PANTHER" id="PTHR34351">
    <property type="entry name" value="SLR1927 PROTEIN-RELATED"/>
    <property type="match status" value="1"/>
</dbReference>
<evidence type="ECO:0000313" key="3">
    <source>
        <dbReference type="Proteomes" id="UP000272193"/>
    </source>
</evidence>
<name>A0A3N4UPP0_9BURK</name>
<dbReference type="PANTHER" id="PTHR34351:SF1">
    <property type="entry name" value="SLR1927 PROTEIN"/>
    <property type="match status" value="1"/>
</dbReference>
<dbReference type="Proteomes" id="UP000272193">
    <property type="component" value="Unassembled WGS sequence"/>
</dbReference>
<feature type="transmembrane region" description="Helical" evidence="1">
    <location>
        <begin position="61"/>
        <end position="80"/>
    </location>
</feature>
<protein>
    <submittedName>
        <fullName evidence="2">Uncharacterized protein (DUF58 family)</fullName>
    </submittedName>
</protein>
<organism evidence="2 3">
    <name type="scientific">Tibeticola sediminis</name>
    <dbReference type="NCBI Taxonomy" id="1917811"/>
    <lineage>
        <taxon>Bacteria</taxon>
        <taxon>Pseudomonadati</taxon>
        <taxon>Pseudomonadota</taxon>
        <taxon>Betaproteobacteria</taxon>
        <taxon>Burkholderiales</taxon>
        <taxon>Comamonadaceae</taxon>
        <taxon>Tibeticola</taxon>
    </lineage>
</organism>
<dbReference type="AlphaFoldDB" id="A0A3N4UPP0"/>
<keyword evidence="1" id="KW-1133">Transmembrane helix</keyword>
<evidence type="ECO:0000313" key="2">
    <source>
        <dbReference type="EMBL" id="RPE72616.1"/>
    </source>
</evidence>
<comment type="caution">
    <text evidence="2">The sequence shown here is derived from an EMBL/GenBank/DDBJ whole genome shotgun (WGS) entry which is preliminary data.</text>
</comment>